<dbReference type="Gene3D" id="1.20.120.520">
    <property type="entry name" value="nmb1532 protein domain like"/>
    <property type="match status" value="1"/>
</dbReference>
<reference evidence="2 3" key="1">
    <citation type="submission" date="2015-01" db="EMBL/GenBank/DDBJ databases">
        <title>The Genome Sequence of Cryptococcus gattii Ram5.</title>
        <authorList>
            <consortium name="The Broad Institute Genomics Platform"/>
            <person name="Cuomo C."/>
            <person name="Litvintseva A."/>
            <person name="Chen Y."/>
            <person name="Heitman J."/>
            <person name="Sun S."/>
            <person name="Springer D."/>
            <person name="Dromer F."/>
            <person name="Young S."/>
            <person name="Zeng Q."/>
            <person name="Gargeya S."/>
            <person name="Abouelleil A."/>
            <person name="Alvarado L."/>
            <person name="Chapman S.B."/>
            <person name="Gainer-Dewar J."/>
            <person name="Goldberg J."/>
            <person name="Griggs A."/>
            <person name="Gujja S."/>
            <person name="Hansen M."/>
            <person name="Howarth C."/>
            <person name="Imamovic A."/>
            <person name="Larimer J."/>
            <person name="Murphy C."/>
            <person name="Naylor J."/>
            <person name="Pearson M."/>
            <person name="Priest M."/>
            <person name="Roberts A."/>
            <person name="Saif S."/>
            <person name="Shea T."/>
            <person name="Sykes S."/>
            <person name="Wortman J."/>
            <person name="Nusbaum C."/>
            <person name="Birren B."/>
        </authorList>
    </citation>
    <scope>NUCLEOTIDE SEQUENCE [LARGE SCALE GENOMIC DNA]</scope>
    <source>
        <strain evidence="2 3">Ram5</strain>
    </source>
</reference>
<proteinExistence type="predicted"/>
<dbReference type="Pfam" id="PF01814">
    <property type="entry name" value="Hemerythrin"/>
    <property type="match status" value="1"/>
</dbReference>
<organism evidence="2 3">
    <name type="scientific">Cryptococcus deuterogattii Ram5</name>
    <dbReference type="NCBI Taxonomy" id="1296110"/>
    <lineage>
        <taxon>Eukaryota</taxon>
        <taxon>Fungi</taxon>
        <taxon>Dikarya</taxon>
        <taxon>Basidiomycota</taxon>
        <taxon>Agaricomycotina</taxon>
        <taxon>Tremellomycetes</taxon>
        <taxon>Tremellales</taxon>
        <taxon>Cryptococcaceae</taxon>
        <taxon>Cryptococcus</taxon>
        <taxon>Cryptococcus gattii species complex</taxon>
    </lineage>
</organism>
<dbReference type="InterPro" id="IPR053206">
    <property type="entry name" value="Dimeric_xanthone_biosynth"/>
</dbReference>
<protein>
    <recommendedName>
        <fullName evidence="1">Hemerythrin-like domain-containing protein</fullName>
    </recommendedName>
</protein>
<dbReference type="PANTHER" id="PTHR38048:SF1">
    <property type="entry name" value="HEMERYTHRIN-LIKE DOMAIN-CONTAINING PROTEIN"/>
    <property type="match status" value="1"/>
</dbReference>
<evidence type="ECO:0000259" key="1">
    <source>
        <dbReference type="Pfam" id="PF01814"/>
    </source>
</evidence>
<dbReference type="EMBL" id="KN847911">
    <property type="protein sequence ID" value="KIR38295.1"/>
    <property type="molecule type" value="Genomic_DNA"/>
</dbReference>
<gene>
    <name evidence="2" type="ORF">I313_05868</name>
</gene>
<keyword evidence="3" id="KW-1185">Reference proteome</keyword>
<dbReference type="CDD" id="cd12108">
    <property type="entry name" value="Hr-like"/>
    <property type="match status" value="1"/>
</dbReference>
<dbReference type="HOGENOM" id="CLU_074846_2_0_1"/>
<dbReference type="PANTHER" id="PTHR38048">
    <property type="entry name" value="EXPRESSED PROTEIN"/>
    <property type="match status" value="1"/>
</dbReference>
<dbReference type="Proteomes" id="UP000053392">
    <property type="component" value="Unassembled WGS sequence"/>
</dbReference>
<evidence type="ECO:0000313" key="3">
    <source>
        <dbReference type="Proteomes" id="UP000053392"/>
    </source>
</evidence>
<dbReference type="AlphaFoldDB" id="A0A0D0V073"/>
<dbReference type="InterPro" id="IPR012312">
    <property type="entry name" value="Hemerythrin-like"/>
</dbReference>
<accession>A0A0D0V073</accession>
<name>A0A0D0V073_9TREE</name>
<dbReference type="OrthoDB" id="10044044at2759"/>
<sequence length="203" mass="23475">MSSVATSVIESPASGVITTFSQRKDDTMVKKNSREDKEWNRHVLLIDAGLAVHMDSYHNSFRLEFKRVYTLADGGYEEQAMKLPRFLRLAQQLSSHLSMHHRIETYIFPILSKKMPQFAAGKRESGEHLVAHQKIHDGLDRYDRFLSDSLDDPSVYSGQKLREIMDSFREVLFTHLDEEVKDLQGESMRAAGWTLEEMKRIPM</sequence>
<evidence type="ECO:0000313" key="2">
    <source>
        <dbReference type="EMBL" id="KIR38295.1"/>
    </source>
</evidence>
<feature type="domain" description="Hemerythrin-like" evidence="1">
    <location>
        <begin position="53"/>
        <end position="182"/>
    </location>
</feature>